<keyword evidence="4" id="KW-1185">Reference proteome</keyword>
<feature type="compositionally biased region" description="Basic and acidic residues" evidence="1">
    <location>
        <begin position="329"/>
        <end position="384"/>
    </location>
</feature>
<proteinExistence type="predicted"/>
<gene>
    <name evidence="3" type="ORF">CSUB01_11210</name>
</gene>
<sequence>MSEQALHPHERSSNNGLLSSGLYMLYGQSTRHVLSPPVFRDSFLVDHGAVNDHTLPIQWGCCHEPTIEPMSVPSIHRHKTGQTSWRQKVHQEELLGLNKTSYPVRHPSDMTKENSDSFIFISLRASLRPTIIGWSFPTVTVPPTCGWLAFSVTRVSGAHPTDGPSSVSPADLSRQAPMTGWSWRGSALIQTAAVGCLCVCLRIGHFVPESPWCHPSPHDAAGPSQSRMGPSLGQTGACRSENIPLLCTLYGAYWSGGGFVEYQSFPTETSHPNVLVALTETFHPPCPHHLHICAPQLVVPVPVAVPVGWAMAPISDERFDAAYQRIRQQMERRRRANPEPAEHQDEQQSHTRPEPAAAKRDDRRDAHRQPSREQASSHDRHPRTQSEVPAEEAAGWSGGWCVLLPVARAVLAVVWSVAYCVMVKPMCRVTKFVFLILAVLAFFALIAAWVINTSLGGLHALHVWACDDILPQRLFFVDWCPGTNAAHPHLPAAAAKLPPSSSAWAAWAPLTPTELSLLQKPDRHFCVYGFGDLLGGMADEQHRYMTERQRESFAVMRKAGAVVEQLREIGRKQARTVDRAQDKMVGLMNDGAAPLSERHRPSLLPPPSAAWSGSVWLWTLFAGRQPALPPLSSSSSSPPSVFFEGIIREISHVIDGEATSRKQFVRDVAALSQDMGQVASSVCDWNMALAESISDKMHSLREARRRNRPTPWWQRKVLFVDRGGPGQVTKGTASEMRSWEDQAAVVRNDIIMWRRRKAKANLVCRMLTEGAGRTARLLKAIQDEEAHLVDMAQGAADLVIELSSQESQVGDDMLQRWSKARVCRSDVEHLRVAGTHISFAAGCRRRMWQHVIRFRLSPATAAFKQWDRIARELYLVRPDGLSWGPGWDLVVHRKIQAALARFASDATRLELVREVDGERVWEEWAEGFLCVEWDGSCFDPAYARSLLERAADADDDERRQRRRYEDEIAALGVQLRELGHLPVVPPRRHEDMSDHGVERYHRPAVLAAIVPVDGPAPRGRDIIARNDSAEFDIVPGDSVSRMVVNSDALSLLPSVPRGDPRPAAAAAASACLAVGNKGGNTSASGPVTARGDVTQFWANKSLAELEAWLRQGWARLFHLRVQMLEALFSPAAGGGRGRRPDLRRVVAIREAREKLLEEIFFLEDIVDDRQRPLGAVRVPYPGQGFLWKYFLGGDGPSPAMEARVSAAQRPYL</sequence>
<dbReference type="EMBL" id="JMSE01000685">
    <property type="protein sequence ID" value="KDN68291.1"/>
    <property type="molecule type" value="Genomic_DNA"/>
</dbReference>
<reference evidence="4" key="1">
    <citation type="journal article" date="2014" name="Genome Announc.">
        <title>Draft genome sequence of Colletotrichum sublineola, a destructive pathogen of cultivated sorghum.</title>
        <authorList>
            <person name="Baroncelli R."/>
            <person name="Sanz-Martin J.M."/>
            <person name="Rech G.E."/>
            <person name="Sukno S.A."/>
            <person name="Thon M.R."/>
        </authorList>
    </citation>
    <scope>NUCLEOTIDE SEQUENCE [LARGE SCALE GENOMIC DNA]</scope>
    <source>
        <strain evidence="4">TX430BB</strain>
    </source>
</reference>
<dbReference type="OrthoDB" id="4830522at2759"/>
<protein>
    <submittedName>
        <fullName evidence="3">Uncharacterized protein</fullName>
    </submittedName>
</protein>
<dbReference type="Proteomes" id="UP000027238">
    <property type="component" value="Unassembled WGS sequence"/>
</dbReference>
<dbReference type="AlphaFoldDB" id="A0A066XRB3"/>
<feature type="transmembrane region" description="Helical" evidence="2">
    <location>
        <begin position="393"/>
        <end position="420"/>
    </location>
</feature>
<dbReference type="eggNOG" id="ENOG502T7ZZ">
    <property type="taxonomic scope" value="Eukaryota"/>
</dbReference>
<evidence type="ECO:0000313" key="3">
    <source>
        <dbReference type="EMBL" id="KDN68291.1"/>
    </source>
</evidence>
<evidence type="ECO:0000256" key="2">
    <source>
        <dbReference type="SAM" id="Phobius"/>
    </source>
</evidence>
<keyword evidence="2" id="KW-1133">Transmembrane helix</keyword>
<evidence type="ECO:0000256" key="1">
    <source>
        <dbReference type="SAM" id="MobiDB-lite"/>
    </source>
</evidence>
<name>A0A066XRB3_COLSU</name>
<keyword evidence="2" id="KW-0472">Membrane</keyword>
<organism evidence="3 4">
    <name type="scientific">Colletotrichum sublineola</name>
    <name type="common">Sorghum anthracnose fungus</name>
    <dbReference type="NCBI Taxonomy" id="1173701"/>
    <lineage>
        <taxon>Eukaryota</taxon>
        <taxon>Fungi</taxon>
        <taxon>Dikarya</taxon>
        <taxon>Ascomycota</taxon>
        <taxon>Pezizomycotina</taxon>
        <taxon>Sordariomycetes</taxon>
        <taxon>Hypocreomycetidae</taxon>
        <taxon>Glomerellales</taxon>
        <taxon>Glomerellaceae</taxon>
        <taxon>Colletotrichum</taxon>
        <taxon>Colletotrichum graminicola species complex</taxon>
    </lineage>
</organism>
<dbReference type="HOGENOM" id="CLU_269604_0_0_1"/>
<feature type="transmembrane region" description="Helical" evidence="2">
    <location>
        <begin position="432"/>
        <end position="451"/>
    </location>
</feature>
<accession>A0A066XRB3</accession>
<comment type="caution">
    <text evidence="3">The sequence shown here is derived from an EMBL/GenBank/DDBJ whole genome shotgun (WGS) entry which is preliminary data.</text>
</comment>
<evidence type="ECO:0000313" key="4">
    <source>
        <dbReference type="Proteomes" id="UP000027238"/>
    </source>
</evidence>
<keyword evidence="2" id="KW-0812">Transmembrane</keyword>
<feature type="region of interest" description="Disordered" evidence="1">
    <location>
        <begin position="329"/>
        <end position="391"/>
    </location>
</feature>